<reference evidence="1 2" key="1">
    <citation type="submission" date="2018-08" db="EMBL/GenBank/DDBJ databases">
        <title>Genomic investigation of the strawberry pathogen Phytophthora fragariae indicates pathogenicity is determined by transcriptional variation in three key races.</title>
        <authorList>
            <person name="Adams T.M."/>
            <person name="Armitage A.D."/>
            <person name="Sobczyk M.K."/>
            <person name="Bates H.J."/>
            <person name="Dunwell J.M."/>
            <person name="Nellist C.F."/>
            <person name="Harrison R.J."/>
        </authorList>
    </citation>
    <scope>NUCLEOTIDE SEQUENCE [LARGE SCALE GENOMIC DNA]</scope>
    <source>
        <strain evidence="1 2">SCRP333</strain>
    </source>
</reference>
<dbReference type="AlphaFoldDB" id="A0A6A4B847"/>
<accession>A0A6A4B847</accession>
<organism evidence="1 2">
    <name type="scientific">Phytophthora rubi</name>
    <dbReference type="NCBI Taxonomy" id="129364"/>
    <lineage>
        <taxon>Eukaryota</taxon>
        <taxon>Sar</taxon>
        <taxon>Stramenopiles</taxon>
        <taxon>Oomycota</taxon>
        <taxon>Peronosporomycetes</taxon>
        <taxon>Peronosporales</taxon>
        <taxon>Peronosporaceae</taxon>
        <taxon>Phytophthora</taxon>
    </lineage>
</organism>
<proteinExistence type="predicted"/>
<keyword evidence="2" id="KW-1185">Reference proteome</keyword>
<sequence length="78" mass="8015">MPSLYAASPLLPVVFLSPSLTSCTVLVFGATCACPSTVVAVLTASDEAASRRNLPAQPAPSPPLLPLFARFGPNVEFA</sequence>
<comment type="caution">
    <text evidence="1">The sequence shown here is derived from an EMBL/GenBank/DDBJ whole genome shotgun (WGS) entry which is preliminary data.</text>
</comment>
<gene>
    <name evidence="1" type="ORF">PR003_g31138</name>
</gene>
<evidence type="ECO:0000313" key="2">
    <source>
        <dbReference type="Proteomes" id="UP000434957"/>
    </source>
</evidence>
<evidence type="ECO:0000313" key="1">
    <source>
        <dbReference type="EMBL" id="KAE9269472.1"/>
    </source>
</evidence>
<dbReference type="Proteomes" id="UP000434957">
    <property type="component" value="Unassembled WGS sequence"/>
</dbReference>
<dbReference type="EMBL" id="QXFT01006292">
    <property type="protein sequence ID" value="KAE9269472.1"/>
    <property type="molecule type" value="Genomic_DNA"/>
</dbReference>
<protein>
    <submittedName>
        <fullName evidence="1">Uncharacterized protein</fullName>
    </submittedName>
</protein>
<name>A0A6A4B847_9STRA</name>